<keyword evidence="2" id="KW-0863">Zinc-finger</keyword>
<evidence type="ECO:0000313" key="6">
    <source>
        <dbReference type="Proteomes" id="UP000018936"/>
    </source>
</evidence>
<dbReference type="AlphaFoldDB" id="V8NDR3"/>
<protein>
    <recommendedName>
        <fullName evidence="4">CHHC U11-48K-type domain-containing protein</fullName>
    </recommendedName>
</protein>
<dbReference type="InterPro" id="IPR022776">
    <property type="entry name" value="TRM13/UPF0224_CHHC_Znf_dom"/>
</dbReference>
<evidence type="ECO:0000313" key="5">
    <source>
        <dbReference type="EMBL" id="ETE59707.1"/>
    </source>
</evidence>
<feature type="domain" description="CHHC U11-48K-type" evidence="4">
    <location>
        <begin position="9"/>
        <end position="36"/>
    </location>
</feature>
<organism evidence="5 6">
    <name type="scientific">Ophiophagus hannah</name>
    <name type="common">King cobra</name>
    <name type="synonym">Naja hannah</name>
    <dbReference type="NCBI Taxonomy" id="8665"/>
    <lineage>
        <taxon>Eukaryota</taxon>
        <taxon>Metazoa</taxon>
        <taxon>Chordata</taxon>
        <taxon>Craniata</taxon>
        <taxon>Vertebrata</taxon>
        <taxon>Euteleostomi</taxon>
        <taxon>Lepidosauria</taxon>
        <taxon>Squamata</taxon>
        <taxon>Bifurcata</taxon>
        <taxon>Unidentata</taxon>
        <taxon>Episquamata</taxon>
        <taxon>Toxicofera</taxon>
        <taxon>Serpentes</taxon>
        <taxon>Colubroidea</taxon>
        <taxon>Elapidae</taxon>
        <taxon>Elapinae</taxon>
        <taxon>Ophiophagus</taxon>
    </lineage>
</organism>
<comment type="caution">
    <text evidence="5">The sequence shown here is derived from an EMBL/GenBank/DDBJ whole genome shotgun (WGS) entry which is preliminary data.</text>
</comment>
<feature type="non-terminal residue" evidence="5">
    <location>
        <position position="1"/>
    </location>
</feature>
<dbReference type="OrthoDB" id="10069248at2759"/>
<evidence type="ECO:0000256" key="1">
    <source>
        <dbReference type="ARBA" id="ARBA00022723"/>
    </source>
</evidence>
<dbReference type="Pfam" id="PF05253">
    <property type="entry name" value="zf-U11-48K"/>
    <property type="match status" value="1"/>
</dbReference>
<gene>
    <name evidence="5" type="ORF">L345_14561</name>
</gene>
<dbReference type="Proteomes" id="UP000018936">
    <property type="component" value="Unassembled WGS sequence"/>
</dbReference>
<dbReference type="GO" id="GO:0008270">
    <property type="term" value="F:zinc ion binding"/>
    <property type="evidence" value="ECO:0007669"/>
    <property type="project" value="UniProtKB-KW"/>
</dbReference>
<evidence type="ECO:0000259" key="4">
    <source>
        <dbReference type="PROSITE" id="PS51800"/>
    </source>
</evidence>
<evidence type="ECO:0000256" key="2">
    <source>
        <dbReference type="ARBA" id="ARBA00022771"/>
    </source>
</evidence>
<sequence>NHPGIVEQLVTCPFNARHQVPRDKISQHISSCDDKRCIEQDIDLADQSDSTFVWGTSCYAVNSLKGSKLEPEDDVVLEATDRWQRNAIFLLQEDGWSGAHNPSQQIHMDFLRPVDQASPSAPWPVAPSSAALWEPTPASALRGGATSEGGSGFLQMETSLRKGDGREDELRNVWQLGEQDSGKFMRQDVTLNIP</sequence>
<keyword evidence="1" id="KW-0479">Metal-binding</keyword>
<name>V8NDR3_OPHHA</name>
<accession>V8NDR3</accession>
<evidence type="ECO:0000256" key="3">
    <source>
        <dbReference type="ARBA" id="ARBA00022833"/>
    </source>
</evidence>
<keyword evidence="6" id="KW-1185">Reference proteome</keyword>
<keyword evidence="3" id="KW-0862">Zinc</keyword>
<dbReference type="EMBL" id="AZIM01005305">
    <property type="protein sequence ID" value="ETE59707.1"/>
    <property type="molecule type" value="Genomic_DNA"/>
</dbReference>
<reference evidence="5 6" key="1">
    <citation type="journal article" date="2013" name="Proc. Natl. Acad. Sci. U.S.A.">
        <title>The king cobra genome reveals dynamic gene evolution and adaptation in the snake venom system.</title>
        <authorList>
            <person name="Vonk F.J."/>
            <person name="Casewell N.R."/>
            <person name="Henkel C.V."/>
            <person name="Heimberg A.M."/>
            <person name="Jansen H.J."/>
            <person name="McCleary R.J."/>
            <person name="Kerkkamp H.M."/>
            <person name="Vos R.A."/>
            <person name="Guerreiro I."/>
            <person name="Calvete J.J."/>
            <person name="Wuster W."/>
            <person name="Woods A.E."/>
            <person name="Logan J.M."/>
            <person name="Harrison R.A."/>
            <person name="Castoe T.A."/>
            <person name="de Koning A.P."/>
            <person name="Pollock D.D."/>
            <person name="Yandell M."/>
            <person name="Calderon D."/>
            <person name="Renjifo C."/>
            <person name="Currier R.B."/>
            <person name="Salgado D."/>
            <person name="Pla D."/>
            <person name="Sanz L."/>
            <person name="Hyder A.S."/>
            <person name="Ribeiro J.M."/>
            <person name="Arntzen J.W."/>
            <person name="van den Thillart G.E."/>
            <person name="Boetzer M."/>
            <person name="Pirovano W."/>
            <person name="Dirks R.P."/>
            <person name="Spaink H.P."/>
            <person name="Duboule D."/>
            <person name="McGlinn E."/>
            <person name="Kini R.M."/>
            <person name="Richardson M.K."/>
        </authorList>
    </citation>
    <scope>NUCLEOTIDE SEQUENCE</scope>
    <source>
        <tissue evidence="5">Blood</tissue>
    </source>
</reference>
<dbReference type="PROSITE" id="PS51800">
    <property type="entry name" value="ZF_CHHC_U11_48K"/>
    <property type="match status" value="1"/>
</dbReference>
<proteinExistence type="predicted"/>